<dbReference type="SUPFAM" id="SSF56784">
    <property type="entry name" value="HAD-like"/>
    <property type="match status" value="1"/>
</dbReference>
<dbReference type="InterPro" id="IPR036412">
    <property type="entry name" value="HAD-like_sf"/>
</dbReference>
<dbReference type="InterPro" id="IPR006379">
    <property type="entry name" value="HAD-SF_hydro_IIB"/>
</dbReference>
<accession>A0ABP0M3I6</accession>
<dbReference type="NCBIfam" id="TIGR01484">
    <property type="entry name" value="HAD-SF-IIB"/>
    <property type="match status" value="1"/>
</dbReference>
<proteinExistence type="predicted"/>
<dbReference type="PANTHER" id="PTHR10000:SF8">
    <property type="entry name" value="HAD SUPERFAMILY HYDROLASE-LIKE, TYPE 3"/>
    <property type="match status" value="1"/>
</dbReference>
<comment type="caution">
    <text evidence="1">The sequence shown here is derived from an EMBL/GenBank/DDBJ whole genome shotgun (WGS) entry which is preliminary data.</text>
</comment>
<reference evidence="1 2" key="1">
    <citation type="submission" date="2024-02" db="EMBL/GenBank/DDBJ databases">
        <authorList>
            <person name="Chen Y."/>
            <person name="Shah S."/>
            <person name="Dougan E. K."/>
            <person name="Thang M."/>
            <person name="Chan C."/>
        </authorList>
    </citation>
    <scope>NUCLEOTIDE SEQUENCE [LARGE SCALE GENOMIC DNA]</scope>
</reference>
<dbReference type="PANTHER" id="PTHR10000">
    <property type="entry name" value="PHOSPHOSERINE PHOSPHATASE"/>
    <property type="match status" value="1"/>
</dbReference>
<dbReference type="Pfam" id="PF08282">
    <property type="entry name" value="Hydrolase_3"/>
    <property type="match status" value="1"/>
</dbReference>
<dbReference type="InterPro" id="IPR023214">
    <property type="entry name" value="HAD_sf"/>
</dbReference>
<dbReference type="EMBL" id="CAXAMN010015224">
    <property type="protein sequence ID" value="CAK9045317.1"/>
    <property type="molecule type" value="Genomic_DNA"/>
</dbReference>
<dbReference type="Gene3D" id="3.40.50.1000">
    <property type="entry name" value="HAD superfamily/HAD-like"/>
    <property type="match status" value="1"/>
</dbReference>
<dbReference type="Gene3D" id="3.30.1240.10">
    <property type="match status" value="1"/>
</dbReference>
<organism evidence="1 2">
    <name type="scientific">Durusdinium trenchii</name>
    <dbReference type="NCBI Taxonomy" id="1381693"/>
    <lineage>
        <taxon>Eukaryota</taxon>
        <taxon>Sar</taxon>
        <taxon>Alveolata</taxon>
        <taxon>Dinophyceae</taxon>
        <taxon>Suessiales</taxon>
        <taxon>Symbiodiniaceae</taxon>
        <taxon>Durusdinium</taxon>
    </lineage>
</organism>
<keyword evidence="2" id="KW-1185">Reference proteome</keyword>
<sequence length="299" mass="32014">MEDQEPFRLVVCDLDGTLLDGEHSGGSFSEETKKVLKQVISFACPLVLATARGISELPPLDGLPEPLFLILYGGAVCMELRDGTFHQLEAQQLSRREAGEAVRAAEAEGASLWLFQPDQVHIKFGVKGVEESNGWMEQHVAAEAKSVHAKLEDLEAVLAEDRSLEVVAVLPEPDAAKERLERRLQGAGMQVDVLSQAPDPFVSIKASGVDKGSGLRRLCAHLALTPSFAVAFGDGGNDIPLLTTAGYGVAVANARETLKAVASKTSTWRNTEDAVAQELLLLAQRRLLAATRGAAVNAR</sequence>
<protein>
    <submittedName>
        <fullName evidence="1">Uncharacterized protein</fullName>
    </submittedName>
</protein>
<evidence type="ECO:0000313" key="1">
    <source>
        <dbReference type="EMBL" id="CAK9045317.1"/>
    </source>
</evidence>
<evidence type="ECO:0000313" key="2">
    <source>
        <dbReference type="Proteomes" id="UP001642484"/>
    </source>
</evidence>
<gene>
    <name evidence="1" type="ORF">CCMP2556_LOCUS23712</name>
</gene>
<name>A0ABP0M3I6_9DINO</name>
<dbReference type="Proteomes" id="UP001642484">
    <property type="component" value="Unassembled WGS sequence"/>
</dbReference>